<dbReference type="CDD" id="cd03230">
    <property type="entry name" value="ABC_DR_subfamily_A"/>
    <property type="match status" value="2"/>
</dbReference>
<dbReference type="PANTHER" id="PTHR43038">
    <property type="entry name" value="ATP-BINDING CASSETTE, SUB-FAMILY H, MEMBER 1"/>
    <property type="match status" value="1"/>
</dbReference>
<dbReference type="EMBL" id="CP002568">
    <property type="protein sequence ID" value="ADZ70730.1"/>
    <property type="molecule type" value="Genomic_DNA"/>
</dbReference>
<dbReference type="KEGG" id="pgv:SL003B_2305"/>
<evidence type="ECO:0000313" key="11">
    <source>
        <dbReference type="Proteomes" id="UP000008130"/>
    </source>
</evidence>
<dbReference type="InterPro" id="IPR003439">
    <property type="entry name" value="ABC_transporter-like_ATP-bd"/>
</dbReference>
<keyword evidence="5 7" id="KW-1133">Transmembrane helix</keyword>
<dbReference type="GO" id="GO:0016020">
    <property type="term" value="C:membrane"/>
    <property type="evidence" value="ECO:0007669"/>
    <property type="project" value="UniProtKB-SubCell"/>
</dbReference>
<dbReference type="PROSITE" id="PS51012">
    <property type="entry name" value="ABC_TM2"/>
    <property type="match status" value="1"/>
</dbReference>
<evidence type="ECO:0000256" key="7">
    <source>
        <dbReference type="SAM" id="Phobius"/>
    </source>
</evidence>
<evidence type="ECO:0000259" key="9">
    <source>
        <dbReference type="PROSITE" id="PS51012"/>
    </source>
</evidence>
<gene>
    <name evidence="10" type="ordered locus">SL003B_2305</name>
</gene>
<protein>
    <submittedName>
        <fullName evidence="10">Probable ATP-binding/permease fusion ABC transporter</fullName>
    </submittedName>
</protein>
<dbReference type="NCBIfam" id="NF033858">
    <property type="entry name" value="ABC2_perm_RbbA"/>
    <property type="match status" value="1"/>
</dbReference>
<dbReference type="InterPro" id="IPR047651">
    <property type="entry name" value="ABC2_perm_RbbA"/>
</dbReference>
<evidence type="ECO:0000256" key="3">
    <source>
        <dbReference type="ARBA" id="ARBA00022741"/>
    </source>
</evidence>
<reference evidence="10 11" key="1">
    <citation type="journal article" date="2011" name="J. Bacteriol.">
        <title>Complete genome sequence of Polymorphum gilvum SL003B-26A1T, a crude oil-degrading bacterium from oil-polluted saline soil.</title>
        <authorList>
            <person name="Li S.G."/>
            <person name="Tang Y.Q."/>
            <person name="Nie Y."/>
            <person name="Cai M."/>
            <person name="Wu X.L."/>
        </authorList>
    </citation>
    <scope>NUCLEOTIDE SEQUENCE [LARGE SCALE GENOMIC DNA]</scope>
    <source>
        <strain evidence="11">LMG 25793 / CGMCC 1.9160 / SL003B-26A1</strain>
    </source>
</reference>
<feature type="domain" description="ABC transporter" evidence="8">
    <location>
        <begin position="272"/>
        <end position="502"/>
    </location>
</feature>
<feature type="domain" description="ABC transmembrane type-2" evidence="9">
    <location>
        <begin position="668"/>
        <end position="910"/>
    </location>
</feature>
<evidence type="ECO:0000256" key="6">
    <source>
        <dbReference type="ARBA" id="ARBA00023136"/>
    </source>
</evidence>
<dbReference type="eggNOG" id="COG1129">
    <property type="taxonomic scope" value="Bacteria"/>
</dbReference>
<dbReference type="Gene3D" id="3.40.50.300">
    <property type="entry name" value="P-loop containing nucleotide triphosphate hydrolases"/>
    <property type="match status" value="2"/>
</dbReference>
<dbReference type="InterPro" id="IPR047817">
    <property type="entry name" value="ABC2_TM_bact-type"/>
</dbReference>
<evidence type="ECO:0000256" key="5">
    <source>
        <dbReference type="ARBA" id="ARBA00022989"/>
    </source>
</evidence>
<evidence type="ECO:0000256" key="1">
    <source>
        <dbReference type="ARBA" id="ARBA00004141"/>
    </source>
</evidence>
<dbReference type="PROSITE" id="PS00211">
    <property type="entry name" value="ABC_TRANSPORTER_1"/>
    <property type="match status" value="1"/>
</dbReference>
<dbReference type="HOGENOM" id="CLU_000604_16_3_5"/>
<evidence type="ECO:0000256" key="4">
    <source>
        <dbReference type="ARBA" id="ARBA00022840"/>
    </source>
</evidence>
<sequence length="912" mass="99105">MAMPAPIARLDRVSHRYGRAIALNDVSLDIPAGRMVGLIGPDGVGKSTLLALLSGARRIQTGRVEALGSAMADGRHRRSVLPRIAYMPQGLGKNLYMDLTIAENLEFFGRLFGQDRAERAARIDALTRATGLRPFLDRPAGKLSGGMKQKLGLCCALIHDPDLLILDEPTTGVDPLSRRQFWTLIEHIRAERAGMSIMVATAYMDEAERFDWLVAMNAGRILATGTADDLKAAGGSRTLEEAFVNLLPDVGPDGHKALVVPPRSQTGDGPAIVAHGLTQRFGSFTAVDNVSFEIERGEIFGFLGSNGCGKTTTMKMLTGLLAPTEGEAWLFGEKVDGRSLETRRRVGYMSQAFSLYGELTVRQNLTLHAQLFHMPADEIAPRTKELIARFGLDAYADDLPDKLPLGMRQRLSLAVAIVHRPEILILDEPTSGVDPVARDGFWSLLVDLSRNEGVTIFISTHFMNEGERCDRISLMHAGKVLACDTPARLVEQHGAQNLEDAFVACLEAAIGDDAEQPAAEPATADMIGSSATHHQTPAFSWRRLRAYSVRESKELRRDPVRLAVALLGTMLLMLVFGFGITTDVENLNYAVLDQDRSLESRQYLEALSGSRYFTEKPPLVDHADMEQRLRAGEVSLTVEIPPGFGRALLRGEVPEVAATIDGAMPNRAQTISGYVQGMHRTYILDQYARTFGERPSLLAADIEPRFRYNQDFKSMFAMVPSVIALLLVFIPAILTAVSVVREKELGSITNLYVTPVTRFEFLVGKQLPYLVIALVNFFILVSMAILVFGVPIKGSVLTLVAGGALYVFATTAFGLLFSTFTKTQVAALAGTAIGTMLPAVQFSGLLHPVSTLEGLGALIGRIYPTAHFLTISVGTFTKGLEFSDLTASFLALAPAGPLLIGLSVLLLQKQEA</sequence>
<dbReference type="PATRIC" id="fig|991905.3.peg.2361"/>
<dbReference type="GO" id="GO:0140359">
    <property type="term" value="F:ABC-type transporter activity"/>
    <property type="evidence" value="ECO:0007669"/>
    <property type="project" value="InterPro"/>
</dbReference>
<dbReference type="InterPro" id="IPR027417">
    <property type="entry name" value="P-loop_NTPase"/>
</dbReference>
<dbReference type="SUPFAM" id="SSF52540">
    <property type="entry name" value="P-loop containing nucleoside triphosphate hydrolases"/>
    <property type="match status" value="2"/>
</dbReference>
<dbReference type="GO" id="GO:0005524">
    <property type="term" value="F:ATP binding"/>
    <property type="evidence" value="ECO:0007669"/>
    <property type="project" value="UniProtKB-KW"/>
</dbReference>
<feature type="domain" description="ABC transporter" evidence="8">
    <location>
        <begin position="8"/>
        <end position="243"/>
    </location>
</feature>
<dbReference type="InterPro" id="IPR003593">
    <property type="entry name" value="AAA+_ATPase"/>
</dbReference>
<evidence type="ECO:0000259" key="8">
    <source>
        <dbReference type="PROSITE" id="PS50893"/>
    </source>
</evidence>
<dbReference type="eggNOG" id="COG0842">
    <property type="taxonomic scope" value="Bacteria"/>
</dbReference>
<dbReference type="InterPro" id="IPR013525">
    <property type="entry name" value="ABC2_TM"/>
</dbReference>
<proteinExistence type="predicted"/>
<comment type="subcellular location">
    <subcellularLocation>
        <location evidence="1">Membrane</location>
        <topology evidence="1">Multi-pass membrane protein</topology>
    </subcellularLocation>
</comment>
<keyword evidence="11" id="KW-1185">Reference proteome</keyword>
<feature type="transmembrane region" description="Helical" evidence="7">
    <location>
        <begin position="825"/>
        <end position="846"/>
    </location>
</feature>
<dbReference type="PROSITE" id="PS50893">
    <property type="entry name" value="ABC_TRANSPORTER_2"/>
    <property type="match status" value="2"/>
</dbReference>
<feature type="transmembrane region" description="Helical" evidence="7">
    <location>
        <begin position="796"/>
        <end position="818"/>
    </location>
</feature>
<dbReference type="Gene3D" id="3.40.1710.10">
    <property type="entry name" value="abc type-2 transporter like domain"/>
    <property type="match status" value="1"/>
</dbReference>
<feature type="transmembrane region" description="Helical" evidence="7">
    <location>
        <begin position="715"/>
        <end position="740"/>
    </location>
</feature>
<keyword evidence="3" id="KW-0547">Nucleotide-binding</keyword>
<accession>F2J0P4</accession>
<dbReference type="STRING" id="991905.SL003B_2305"/>
<name>F2J0P4_POLGS</name>
<feature type="transmembrane region" description="Helical" evidence="7">
    <location>
        <begin position="767"/>
        <end position="790"/>
    </location>
</feature>
<dbReference type="GO" id="GO:0016887">
    <property type="term" value="F:ATP hydrolysis activity"/>
    <property type="evidence" value="ECO:0007669"/>
    <property type="project" value="InterPro"/>
</dbReference>
<dbReference type="SMART" id="SM00382">
    <property type="entry name" value="AAA"/>
    <property type="match status" value="2"/>
</dbReference>
<dbReference type="RefSeq" id="WP_013653045.1">
    <property type="nucleotide sequence ID" value="NC_015259.1"/>
</dbReference>
<dbReference type="Pfam" id="PF12698">
    <property type="entry name" value="ABC2_membrane_3"/>
    <property type="match status" value="1"/>
</dbReference>
<keyword evidence="4 10" id="KW-0067">ATP-binding</keyword>
<dbReference type="Proteomes" id="UP000008130">
    <property type="component" value="Chromosome"/>
</dbReference>
<dbReference type="Pfam" id="PF00005">
    <property type="entry name" value="ABC_tran"/>
    <property type="match status" value="2"/>
</dbReference>
<evidence type="ECO:0000313" key="10">
    <source>
        <dbReference type="EMBL" id="ADZ70730.1"/>
    </source>
</evidence>
<feature type="transmembrane region" description="Helical" evidence="7">
    <location>
        <begin position="885"/>
        <end position="907"/>
    </location>
</feature>
<dbReference type="PANTHER" id="PTHR43038:SF4">
    <property type="entry name" value="RIBOSOME-ASSOCIATED ATPASE"/>
    <property type="match status" value="1"/>
</dbReference>
<organism evidence="10 11">
    <name type="scientific">Polymorphum gilvum (strain LMG 25793 / CGMCC 1.9160 / SL003B-26A1)</name>
    <dbReference type="NCBI Taxonomy" id="991905"/>
    <lineage>
        <taxon>Bacteria</taxon>
        <taxon>Pseudomonadati</taxon>
        <taxon>Pseudomonadota</taxon>
        <taxon>Alphaproteobacteria</taxon>
        <taxon>Rhodobacterales</taxon>
        <taxon>Paracoccaceae</taxon>
        <taxon>Polymorphum</taxon>
    </lineage>
</organism>
<dbReference type="InterPro" id="IPR017871">
    <property type="entry name" value="ABC_transporter-like_CS"/>
</dbReference>
<dbReference type="AlphaFoldDB" id="F2J0P4"/>
<keyword evidence="2 7" id="KW-0812">Transmembrane</keyword>
<evidence type="ECO:0000256" key="2">
    <source>
        <dbReference type="ARBA" id="ARBA00022692"/>
    </source>
</evidence>
<keyword evidence="6 7" id="KW-0472">Membrane</keyword>